<dbReference type="EMBL" id="JAAPAO010000319">
    <property type="protein sequence ID" value="KAF4663379.1"/>
    <property type="molecule type" value="Genomic_DNA"/>
</dbReference>
<evidence type="ECO:0008006" key="3">
    <source>
        <dbReference type="Google" id="ProtNLM"/>
    </source>
</evidence>
<evidence type="ECO:0000313" key="2">
    <source>
        <dbReference type="Proteomes" id="UP000591131"/>
    </source>
</evidence>
<dbReference type="Pfam" id="PF05577">
    <property type="entry name" value="Peptidase_S28"/>
    <property type="match status" value="1"/>
</dbReference>
<dbReference type="Proteomes" id="UP000591131">
    <property type="component" value="Unassembled WGS sequence"/>
</dbReference>
<organism evidence="1 2">
    <name type="scientific">Perkinsus chesapeaki</name>
    <name type="common">Clam parasite</name>
    <name type="synonym">Perkinsus andrewsi</name>
    <dbReference type="NCBI Taxonomy" id="330153"/>
    <lineage>
        <taxon>Eukaryota</taxon>
        <taxon>Sar</taxon>
        <taxon>Alveolata</taxon>
        <taxon>Perkinsozoa</taxon>
        <taxon>Perkinsea</taxon>
        <taxon>Perkinsida</taxon>
        <taxon>Perkinsidae</taxon>
        <taxon>Perkinsus</taxon>
    </lineage>
</organism>
<dbReference type="AlphaFoldDB" id="A0A7J6LVQ5"/>
<dbReference type="OrthoDB" id="406761at2759"/>
<dbReference type="GO" id="GO:0070008">
    <property type="term" value="F:serine-type exopeptidase activity"/>
    <property type="evidence" value="ECO:0007669"/>
    <property type="project" value="InterPro"/>
</dbReference>
<dbReference type="InterPro" id="IPR008758">
    <property type="entry name" value="Peptidase_S28"/>
</dbReference>
<sequence length="215" mass="24220">MEAGIFAQQYKQSFDFYDKRKPIFLVRITVVGLDRAQICDIFEPADQIKAAMVVMENSGSPLDKLADIFNTNNPVPPGECKGDKVKAYINRMKSSKVRSAERMDLFYICGNRALLPACERGTCPFYTNTNWAAFWLMVCQEGFGLSKDKIRRNVKHLREYVGEDLHGAKNILLINGVADPWYPSGITKERPGTQVIKTRHIAFGAGCRSHISHSV</sequence>
<comment type="caution">
    <text evidence="1">The sequence shown here is derived from an EMBL/GenBank/DDBJ whole genome shotgun (WGS) entry which is preliminary data.</text>
</comment>
<protein>
    <recommendedName>
        <fullName evidence="3">Thymus-specific serine protease</fullName>
    </recommendedName>
</protein>
<gene>
    <name evidence="1" type="ORF">FOL47_005768</name>
</gene>
<evidence type="ECO:0000313" key="1">
    <source>
        <dbReference type="EMBL" id="KAF4663379.1"/>
    </source>
</evidence>
<keyword evidence="2" id="KW-1185">Reference proteome</keyword>
<accession>A0A7J6LVQ5</accession>
<reference evidence="1 2" key="1">
    <citation type="submission" date="2020-04" db="EMBL/GenBank/DDBJ databases">
        <title>Perkinsus chesapeaki whole genome sequence.</title>
        <authorList>
            <person name="Bogema D.R."/>
        </authorList>
    </citation>
    <scope>NUCLEOTIDE SEQUENCE [LARGE SCALE GENOMIC DNA]</scope>
    <source>
        <strain evidence="1">ATCC PRA-425</strain>
    </source>
</reference>
<dbReference type="InterPro" id="IPR029058">
    <property type="entry name" value="AB_hydrolase_fold"/>
</dbReference>
<dbReference type="GO" id="GO:0006508">
    <property type="term" value="P:proteolysis"/>
    <property type="evidence" value="ECO:0007669"/>
    <property type="project" value="InterPro"/>
</dbReference>
<proteinExistence type="predicted"/>
<name>A0A7J6LVQ5_PERCH</name>
<dbReference type="Gene3D" id="3.40.50.1820">
    <property type="entry name" value="alpha/beta hydrolase"/>
    <property type="match status" value="1"/>
</dbReference>